<evidence type="ECO:0000313" key="2">
    <source>
        <dbReference type="Proteomes" id="UP000061809"/>
    </source>
</evidence>
<name>A0A0P0GEC0_9BACE</name>
<dbReference type="EMBL" id="CP012801">
    <property type="protein sequence ID" value="ALJ60591.1"/>
    <property type="molecule type" value="Genomic_DNA"/>
</dbReference>
<proteinExistence type="predicted"/>
<dbReference type="KEGG" id="bcel:BcellWH2_03358"/>
<evidence type="ECO:0000313" key="1">
    <source>
        <dbReference type="EMBL" id="ALJ60591.1"/>
    </source>
</evidence>
<dbReference type="PATRIC" id="fig|246787.4.peg.3474"/>
<organism evidence="1 2">
    <name type="scientific">Bacteroides cellulosilyticus</name>
    <dbReference type="NCBI Taxonomy" id="246787"/>
    <lineage>
        <taxon>Bacteria</taxon>
        <taxon>Pseudomonadati</taxon>
        <taxon>Bacteroidota</taxon>
        <taxon>Bacteroidia</taxon>
        <taxon>Bacteroidales</taxon>
        <taxon>Bacteroidaceae</taxon>
        <taxon>Bacteroides</taxon>
    </lineage>
</organism>
<gene>
    <name evidence="1" type="ORF">BcellWH2_03358</name>
</gene>
<protein>
    <submittedName>
        <fullName evidence="1">Uncharacterized protein</fullName>
    </submittedName>
</protein>
<reference evidence="1 2" key="1">
    <citation type="journal article" date="2015" name="Science">
        <title>Genetic determinants of in vivo fitness and diet responsiveness in multiple human gut Bacteroides.</title>
        <authorList>
            <person name="Wu M."/>
            <person name="McNulty N.P."/>
            <person name="Rodionov D.A."/>
            <person name="Khoroshkin M.S."/>
            <person name="Griffin N.W."/>
            <person name="Cheng J."/>
            <person name="Latreille P."/>
            <person name="Kerstetter R.A."/>
            <person name="Terrapon N."/>
            <person name="Henrissat B."/>
            <person name="Osterman A.L."/>
            <person name="Gordon J.I."/>
        </authorList>
    </citation>
    <scope>NUCLEOTIDE SEQUENCE [LARGE SCALE GENOMIC DNA]</scope>
    <source>
        <strain evidence="1 2">WH2</strain>
    </source>
</reference>
<dbReference type="RefSeq" id="WP_144430751.1">
    <property type="nucleotide sequence ID" value="NZ_CP012801.1"/>
</dbReference>
<dbReference type="Proteomes" id="UP000061809">
    <property type="component" value="Chromosome"/>
</dbReference>
<accession>A0A0P0GEC0</accession>
<sequence>MKKIPTIIVVICGLLCPNMQNTVRDDYYYLRDIVENYFYHYYQYPNSASEIIQFTEYCLSVDTNYFSSPDKKIIRSEILPRLDNSNIQIINNDGFGILQNNDTLFYYKKQLFSPCEIDLFIGDSVQEYYAFYNKFSKPRFFNETGHAIILSGKNIEFQNDLVKYAEQQIRVNGIPFRYYVNEKDTIPIFLFLEYKFEKGLCNFCDKKKTLSESYYQPLDSLCNRFCSDNKIARIIFSSLDYQ</sequence>
<dbReference type="AlphaFoldDB" id="A0A0P0GEC0"/>